<feature type="domain" description="HTH hxlR-type" evidence="1">
    <location>
        <begin position="27"/>
        <end position="59"/>
    </location>
</feature>
<organism evidence="2 3">
    <name type="scientific">Dactylosporangium maewongense</name>
    <dbReference type="NCBI Taxonomy" id="634393"/>
    <lineage>
        <taxon>Bacteria</taxon>
        <taxon>Bacillati</taxon>
        <taxon>Actinomycetota</taxon>
        <taxon>Actinomycetes</taxon>
        <taxon>Micromonosporales</taxon>
        <taxon>Micromonosporaceae</taxon>
        <taxon>Dactylosporangium</taxon>
    </lineage>
</organism>
<dbReference type="InterPro" id="IPR036388">
    <property type="entry name" value="WH-like_DNA-bd_sf"/>
</dbReference>
<reference evidence="3" key="1">
    <citation type="journal article" date="2019" name="Int. J. Syst. Evol. Microbiol.">
        <title>The Global Catalogue of Microorganisms (GCM) 10K type strain sequencing project: providing services to taxonomists for standard genome sequencing and annotation.</title>
        <authorList>
            <consortium name="The Broad Institute Genomics Platform"/>
            <consortium name="The Broad Institute Genome Sequencing Center for Infectious Disease"/>
            <person name="Wu L."/>
            <person name="Ma J."/>
        </authorList>
    </citation>
    <scope>NUCLEOTIDE SEQUENCE [LARGE SCALE GENOMIC DNA]</scope>
    <source>
        <strain evidence="3">JCM 15933</strain>
    </source>
</reference>
<name>A0ABP4NB23_9ACTN</name>
<evidence type="ECO:0000313" key="2">
    <source>
        <dbReference type="EMBL" id="GAA1557302.1"/>
    </source>
</evidence>
<dbReference type="InterPro" id="IPR002577">
    <property type="entry name" value="HTH_HxlR"/>
</dbReference>
<comment type="caution">
    <text evidence="2">The sequence shown here is derived from an EMBL/GenBank/DDBJ whole genome shotgun (WGS) entry which is preliminary data.</text>
</comment>
<dbReference type="Proteomes" id="UP001501470">
    <property type="component" value="Unassembled WGS sequence"/>
</dbReference>
<evidence type="ECO:0000313" key="3">
    <source>
        <dbReference type="Proteomes" id="UP001501470"/>
    </source>
</evidence>
<sequence>MSPVVLDVTEEDCATRQALERLASVLKPPQHVEYVLTVLGKTLREPLAVICAWAVEHRSDDARG</sequence>
<evidence type="ECO:0000259" key="1">
    <source>
        <dbReference type="Pfam" id="PF01638"/>
    </source>
</evidence>
<gene>
    <name evidence="2" type="ORF">GCM10009827_092810</name>
</gene>
<keyword evidence="3" id="KW-1185">Reference proteome</keyword>
<proteinExistence type="predicted"/>
<dbReference type="Pfam" id="PF01638">
    <property type="entry name" value="HxlR"/>
    <property type="match status" value="1"/>
</dbReference>
<accession>A0ABP4NB23</accession>
<dbReference type="Gene3D" id="1.10.10.10">
    <property type="entry name" value="Winged helix-like DNA-binding domain superfamily/Winged helix DNA-binding domain"/>
    <property type="match status" value="1"/>
</dbReference>
<dbReference type="EMBL" id="BAAAQD010000026">
    <property type="protein sequence ID" value="GAA1557302.1"/>
    <property type="molecule type" value="Genomic_DNA"/>
</dbReference>
<protein>
    <recommendedName>
        <fullName evidence="1">HTH hxlR-type domain-containing protein</fullName>
    </recommendedName>
</protein>